<dbReference type="Proteomes" id="UP000627464">
    <property type="component" value="Unassembled WGS sequence"/>
</dbReference>
<gene>
    <name evidence="2" type="ORF">GCM10011328_34150</name>
</gene>
<keyword evidence="3" id="KW-1185">Reference proteome</keyword>
<feature type="compositionally biased region" description="Basic and acidic residues" evidence="1">
    <location>
        <begin position="36"/>
        <end position="50"/>
    </location>
</feature>
<dbReference type="EMBL" id="BMFZ01000010">
    <property type="protein sequence ID" value="GGA55884.1"/>
    <property type="molecule type" value="Genomic_DNA"/>
</dbReference>
<feature type="region of interest" description="Disordered" evidence="1">
    <location>
        <begin position="22"/>
        <end position="50"/>
    </location>
</feature>
<sequence length="61" mass="7106">MNNVKGDDWELEALAKRWDISPRQQTRIAAGNGLPDRSEGNDEEKMTKQEHEAVMYQTMER</sequence>
<evidence type="ECO:0000313" key="2">
    <source>
        <dbReference type="EMBL" id="GGA55884.1"/>
    </source>
</evidence>
<evidence type="ECO:0000313" key="3">
    <source>
        <dbReference type="Proteomes" id="UP000627464"/>
    </source>
</evidence>
<dbReference type="RefSeq" id="WP_188474746.1">
    <property type="nucleotide sequence ID" value="NZ_BMFZ01000010.1"/>
</dbReference>
<reference evidence="3" key="1">
    <citation type="journal article" date="2019" name="Int. J. Syst. Evol. Microbiol.">
        <title>The Global Catalogue of Microorganisms (GCM) 10K type strain sequencing project: providing services to taxonomists for standard genome sequencing and annotation.</title>
        <authorList>
            <consortium name="The Broad Institute Genomics Platform"/>
            <consortium name="The Broad Institute Genome Sequencing Center for Infectious Disease"/>
            <person name="Wu L."/>
            <person name="Ma J."/>
        </authorList>
    </citation>
    <scope>NUCLEOTIDE SEQUENCE [LARGE SCALE GENOMIC DNA]</scope>
    <source>
        <strain evidence="3">CGMCC 1.12806</strain>
    </source>
</reference>
<accession>A0ABQ1H2C1</accession>
<name>A0ABQ1H2C1_9GAMM</name>
<protein>
    <submittedName>
        <fullName evidence="2">Uncharacterized protein</fullName>
    </submittedName>
</protein>
<organism evidence="2 3">
    <name type="scientific">Hafnia psychrotolerans</name>
    <dbReference type="NCBI Taxonomy" id="1477018"/>
    <lineage>
        <taxon>Bacteria</taxon>
        <taxon>Pseudomonadati</taxon>
        <taxon>Pseudomonadota</taxon>
        <taxon>Gammaproteobacteria</taxon>
        <taxon>Enterobacterales</taxon>
        <taxon>Hafniaceae</taxon>
        <taxon>Hafnia</taxon>
    </lineage>
</organism>
<comment type="caution">
    <text evidence="2">The sequence shown here is derived from an EMBL/GenBank/DDBJ whole genome shotgun (WGS) entry which is preliminary data.</text>
</comment>
<evidence type="ECO:0000256" key="1">
    <source>
        <dbReference type="SAM" id="MobiDB-lite"/>
    </source>
</evidence>
<proteinExistence type="predicted"/>